<sequence length="247" mass="28295">MIIIPMAGMSSRFFKAGYSQPKYMLEAHGKTLFEHSVESFKQYFASHDFLFIVKDVFDTPEFVAKQAERMGIKSAHIVILKEDTRGQAETVTLGLEQLEAQGINHQDSITIFNIDTFRPNFIFPEVSNIGAGYLEVFKGEGENWSFAKPKESNSSLVIETAEKRAISDLCSTGLYHFNKKQDYLEAYNTYLSKPKEEWEKGELYIAPLYNHLIQNSLAVHYHLINRDDVIFCGVPNEYTDFLNKAYS</sequence>
<dbReference type="AlphaFoldDB" id="F9S4L6"/>
<dbReference type="Proteomes" id="UP000004605">
    <property type="component" value="Unassembled WGS sequence"/>
</dbReference>
<dbReference type="OrthoDB" id="9788272at2"/>
<evidence type="ECO:0008006" key="3">
    <source>
        <dbReference type="Google" id="ProtNLM"/>
    </source>
</evidence>
<dbReference type="InterPro" id="IPR016873">
    <property type="entry name" value="Caps_polysacc_synth_BcbE_prd"/>
</dbReference>
<comment type="caution">
    <text evidence="1">The sequence shown here is derived from an EMBL/GenBank/DDBJ whole genome shotgun (WGS) entry which is preliminary data.</text>
</comment>
<accession>F9S4L6</accession>
<dbReference type="SUPFAM" id="SSF53448">
    <property type="entry name" value="Nucleotide-diphospho-sugar transferases"/>
    <property type="match status" value="1"/>
</dbReference>
<name>F9S4L6_9VIBR</name>
<dbReference type="Gene3D" id="3.90.550.10">
    <property type="entry name" value="Spore Coat Polysaccharide Biosynthesis Protein SpsA, Chain A"/>
    <property type="match status" value="1"/>
</dbReference>
<dbReference type="PIRSF" id="PIRSF028162">
    <property type="entry name" value="BcbE_prd"/>
    <property type="match status" value="1"/>
</dbReference>
<keyword evidence="2" id="KW-1185">Reference proteome</keyword>
<reference evidence="1 2" key="1">
    <citation type="journal article" date="2012" name="Int. J. Syst. Evol. Microbiol.">
        <title>Vibrio caribbeanicus sp. nov., isolated from the marine sponge Scleritoderma cyanea.</title>
        <authorList>
            <person name="Hoffmann M."/>
            <person name="Monday S.R."/>
            <person name="Allard M.W."/>
            <person name="Strain E.A."/>
            <person name="Whittaker P."/>
            <person name="Naum M."/>
            <person name="McCarthy P.J."/>
            <person name="Lopez J.V."/>
            <person name="Fischer M."/>
            <person name="Brown E.W."/>
        </authorList>
    </citation>
    <scope>NUCLEOTIDE SEQUENCE [LARGE SCALE GENOMIC DNA]</scope>
    <source>
        <strain evidence="1 2">ATCC 700023</strain>
    </source>
</reference>
<evidence type="ECO:0000313" key="2">
    <source>
        <dbReference type="Proteomes" id="UP000004605"/>
    </source>
</evidence>
<proteinExistence type="predicted"/>
<evidence type="ECO:0000313" key="1">
    <source>
        <dbReference type="EMBL" id="EGU36706.1"/>
    </source>
</evidence>
<dbReference type="EMBL" id="AFWF01000202">
    <property type="protein sequence ID" value="EGU36706.1"/>
    <property type="molecule type" value="Genomic_DNA"/>
</dbReference>
<dbReference type="RefSeq" id="WP_006713449.1">
    <property type="nucleotide sequence ID" value="NZ_AFWF01000202.1"/>
</dbReference>
<dbReference type="InterPro" id="IPR029044">
    <property type="entry name" value="Nucleotide-diphossugar_trans"/>
</dbReference>
<gene>
    <name evidence="1" type="ORF">VII00023_01100</name>
</gene>
<organism evidence="1 2">
    <name type="scientific">Vibrio ichthyoenteri ATCC 700023</name>
    <dbReference type="NCBI Taxonomy" id="870968"/>
    <lineage>
        <taxon>Bacteria</taxon>
        <taxon>Pseudomonadati</taxon>
        <taxon>Pseudomonadota</taxon>
        <taxon>Gammaproteobacteria</taxon>
        <taxon>Vibrionales</taxon>
        <taxon>Vibrionaceae</taxon>
        <taxon>Vibrio</taxon>
    </lineage>
</organism>
<dbReference type="CDD" id="cd04183">
    <property type="entry name" value="GT2_BcE_like"/>
    <property type="match status" value="1"/>
</dbReference>
<protein>
    <recommendedName>
        <fullName evidence="3">Capsular biosynthesis protein</fullName>
    </recommendedName>
</protein>